<protein>
    <recommendedName>
        <fullName evidence="3">Secreted protein</fullName>
    </recommendedName>
</protein>
<dbReference type="Proteomes" id="UP001457282">
    <property type="component" value="Unassembled WGS sequence"/>
</dbReference>
<evidence type="ECO:0008006" key="3">
    <source>
        <dbReference type="Google" id="ProtNLM"/>
    </source>
</evidence>
<dbReference type="AlphaFoldDB" id="A0AAW1YRN9"/>
<evidence type="ECO:0000313" key="1">
    <source>
        <dbReference type="EMBL" id="KAK9951238.1"/>
    </source>
</evidence>
<keyword evidence="2" id="KW-1185">Reference proteome</keyword>
<comment type="caution">
    <text evidence="1">The sequence shown here is derived from an EMBL/GenBank/DDBJ whole genome shotgun (WGS) entry which is preliminary data.</text>
</comment>
<proteinExistence type="predicted"/>
<dbReference type="EMBL" id="JBEDUW010000001">
    <property type="protein sequence ID" value="KAK9951238.1"/>
    <property type="molecule type" value="Genomic_DNA"/>
</dbReference>
<sequence length="111" mass="12082">MLSASATLSVLCRPSFPASPSSIQTHDAANLSALPLSLGEAHCHPICPHSPQKAQAAICKLCHAQTRAHFRRTHCRCPSIPHRRPITGPPVSHPSYTAPRRRLNCISPCRH</sequence>
<gene>
    <name evidence="1" type="ORF">M0R45_006695</name>
</gene>
<organism evidence="1 2">
    <name type="scientific">Rubus argutus</name>
    <name type="common">Southern blackberry</name>
    <dbReference type="NCBI Taxonomy" id="59490"/>
    <lineage>
        <taxon>Eukaryota</taxon>
        <taxon>Viridiplantae</taxon>
        <taxon>Streptophyta</taxon>
        <taxon>Embryophyta</taxon>
        <taxon>Tracheophyta</taxon>
        <taxon>Spermatophyta</taxon>
        <taxon>Magnoliopsida</taxon>
        <taxon>eudicotyledons</taxon>
        <taxon>Gunneridae</taxon>
        <taxon>Pentapetalae</taxon>
        <taxon>rosids</taxon>
        <taxon>fabids</taxon>
        <taxon>Rosales</taxon>
        <taxon>Rosaceae</taxon>
        <taxon>Rosoideae</taxon>
        <taxon>Rosoideae incertae sedis</taxon>
        <taxon>Rubus</taxon>
    </lineage>
</organism>
<reference evidence="1 2" key="1">
    <citation type="journal article" date="2023" name="G3 (Bethesda)">
        <title>A chromosome-length genome assembly and annotation of blackberry (Rubus argutus, cv. 'Hillquist').</title>
        <authorList>
            <person name="Bruna T."/>
            <person name="Aryal R."/>
            <person name="Dudchenko O."/>
            <person name="Sargent D.J."/>
            <person name="Mead D."/>
            <person name="Buti M."/>
            <person name="Cavallini A."/>
            <person name="Hytonen T."/>
            <person name="Andres J."/>
            <person name="Pham M."/>
            <person name="Weisz D."/>
            <person name="Mascagni F."/>
            <person name="Usai G."/>
            <person name="Natali L."/>
            <person name="Bassil N."/>
            <person name="Fernandez G.E."/>
            <person name="Lomsadze A."/>
            <person name="Armour M."/>
            <person name="Olukolu B."/>
            <person name="Poorten T."/>
            <person name="Britton C."/>
            <person name="Davik J."/>
            <person name="Ashrafi H."/>
            <person name="Aiden E.L."/>
            <person name="Borodovsky M."/>
            <person name="Worthington M."/>
        </authorList>
    </citation>
    <scope>NUCLEOTIDE SEQUENCE [LARGE SCALE GENOMIC DNA]</scope>
    <source>
        <strain evidence="1">PI 553951</strain>
    </source>
</reference>
<evidence type="ECO:0000313" key="2">
    <source>
        <dbReference type="Proteomes" id="UP001457282"/>
    </source>
</evidence>
<name>A0AAW1YRN9_RUBAR</name>
<accession>A0AAW1YRN9</accession>